<feature type="coiled-coil region" evidence="1">
    <location>
        <begin position="989"/>
        <end position="1071"/>
    </location>
</feature>
<organism evidence="3 4">
    <name type="scientific">Candidatus Scybalocola faecigallinarum</name>
    <dbReference type="NCBI Taxonomy" id="2840941"/>
    <lineage>
        <taxon>Bacteria</taxon>
        <taxon>Bacillati</taxon>
        <taxon>Bacillota</taxon>
        <taxon>Clostridia</taxon>
        <taxon>Lachnospirales</taxon>
        <taxon>Lachnospiraceae</taxon>
        <taxon>Lachnospiraceae incertae sedis</taxon>
        <taxon>Candidatus Scybalocola (ex Gilroy et al. 2021)</taxon>
    </lineage>
</organism>
<keyword evidence="1" id="KW-0175">Coiled coil</keyword>
<evidence type="ECO:0008006" key="5">
    <source>
        <dbReference type="Google" id="ProtNLM"/>
    </source>
</evidence>
<feature type="coiled-coil region" evidence="1">
    <location>
        <begin position="308"/>
        <end position="382"/>
    </location>
</feature>
<protein>
    <recommendedName>
        <fullName evidence="5">Chromosome segregation ATPase</fullName>
    </recommendedName>
</protein>
<dbReference type="EMBL" id="DVIT01000022">
    <property type="protein sequence ID" value="HIS47034.1"/>
    <property type="molecule type" value="Genomic_DNA"/>
</dbReference>
<feature type="coiled-coil region" evidence="1">
    <location>
        <begin position="438"/>
        <end position="561"/>
    </location>
</feature>
<name>A0A9D1F472_9FIRM</name>
<accession>A0A9D1F472</accession>
<dbReference type="Proteomes" id="UP000823927">
    <property type="component" value="Unassembled WGS sequence"/>
</dbReference>
<comment type="caution">
    <text evidence="3">The sequence shown here is derived from an EMBL/GenBank/DDBJ whole genome shotgun (WGS) entry which is preliminary data.</text>
</comment>
<feature type="coiled-coil region" evidence="1">
    <location>
        <begin position="747"/>
        <end position="844"/>
    </location>
</feature>
<evidence type="ECO:0000313" key="4">
    <source>
        <dbReference type="Proteomes" id="UP000823927"/>
    </source>
</evidence>
<evidence type="ECO:0000313" key="3">
    <source>
        <dbReference type="EMBL" id="HIS47034.1"/>
    </source>
</evidence>
<sequence>MPHINRIRVNNVKYNFGTQFYDDFVMRFDGRNAMYDLANGGGKSVLMLLLFQNLIPNCTLDDKQPVEKLFRTGDGSTTIHSLVEWKLDEKDIKDDFKYMLTGFCARKARDDGGREKNRDVASVDYYNYVIFYREYNDNDIINLPLKKDGERITYTGLKTYLKDLGRSDYHLDVHIFERKGEYQRFISRYGLYESAWEIIRGINKTEGHVRTWFETHYRTTRKVVEDLLIEEIIQKAFFMKDDHPADTDMAQTLLEIKDKLLELSRKKEEISVYERQTQALESFAGRIETLDNLYDQEQSFFVDLVKTYNTSSNVIRQKEKELNLAEKEKALLARRSQDAARKLDTVKIQQTQERLKTCTADTGKYEQQLEQMRARRNEKQLELNLKQSINHYLDYMDYKNKAETVRQVLEHAGSDDSGILEKLSDCAARQKICFAQNANDWNQELKALKKQARADETERMLHEEQCKALEKTLAVAQSEAQRAEGDEKRLQAQISRLRREINALMAEGSAKELRSHQIKLRKAQEEMDGKKAQIETLKNHIHELLLRREGIRVEAKNLETQAQEFADFENAWKQKKARADKLMEFYHTSDYHQLRSVIYERWEKVVIDLFRKREEIQHQKTVRRQLGDHQPMVADEALLKIMDHIRRCHGVTCILGSDYLSGLEGKERRRLLEEIPYLPCAIIVQDGFSRIREDHILAEGDYGENVYPIIGLDTVLGENLKDTQGHVLFLTKNKALFYDDGAVRDRIRQLDTQLSQAQKEADRLEDTGKTYMADAQYVGEFIVDYHDKYMARLGEAAQNREKQAALQKEADEIQAALGESSALQESLQQEIASLQKDWDTLKHEEEVLKELVALESSLSEAGARRIKNEGLTQKTLEELSQLKNTMSAAADKAQACRKRIDHIKELLEAQEKDWRQLYEPYDRTPEETGEDSAEAPAADDASADAQGQAAAVADEAGAENTPSPRESSDAIAAEFLGLKEVYEKEHTDLEDKRKLLETYEQGMARMQELIHERGMSEEELAGMYEKDQAQAVSREELEDLRNTLEKLSGEIQELIRTAAQVRDHKNRLEGTVENAIDVVKEKYGEFKEVEISGNDYSRFMEDQEQLLTSLKDQLAQQTRETERLIKELRSAEDTRKDLERLMRTARVTYNLTRDFYADGSGLRRRFDELCDRYERLKNDAAGKQDAFERSRDQLADVMQELKAFELADEIRYHMELPKDRQASAELSGRIRETIQIILLEKDRISRGMADMLKIKESFEDQCLQRCLDIRTQLERLPGLSKITLDGKQVPMVQLKIPYVREEQYRQRMSDYIDGIVAGSDTYEAFDEKLRYIRQKLSWKNLFSVIVTDMNGIRLNLYKRERIHEQSRYLRYEEAVGSTGQSQGIYIQFLIAVINYISAVNSFDTDAASSKKVLFIDNPFGAAKDIYIWEPIFELLKTNNVQLIVPARGATPAISGMFDVNYVLGQKMIDGKVQTVVVDYYSNIKIDDVEYVKIDFEQEVFDFI</sequence>
<evidence type="ECO:0000256" key="2">
    <source>
        <dbReference type="SAM" id="MobiDB-lite"/>
    </source>
</evidence>
<feature type="compositionally biased region" description="Low complexity" evidence="2">
    <location>
        <begin position="934"/>
        <end position="959"/>
    </location>
</feature>
<gene>
    <name evidence="3" type="ORF">IAB46_05650</name>
</gene>
<dbReference type="Gene3D" id="1.10.287.1490">
    <property type="match status" value="1"/>
</dbReference>
<feature type="coiled-coil region" evidence="1">
    <location>
        <begin position="1100"/>
        <end position="1148"/>
    </location>
</feature>
<reference evidence="3" key="2">
    <citation type="journal article" date="2021" name="PeerJ">
        <title>Extensive microbial diversity within the chicken gut microbiome revealed by metagenomics and culture.</title>
        <authorList>
            <person name="Gilroy R."/>
            <person name="Ravi A."/>
            <person name="Getino M."/>
            <person name="Pursley I."/>
            <person name="Horton D.L."/>
            <person name="Alikhan N.F."/>
            <person name="Baker D."/>
            <person name="Gharbi K."/>
            <person name="Hall N."/>
            <person name="Watson M."/>
            <person name="Adriaenssens E.M."/>
            <person name="Foster-Nyarko E."/>
            <person name="Jarju S."/>
            <person name="Secka A."/>
            <person name="Antonio M."/>
            <person name="Oren A."/>
            <person name="Chaudhuri R.R."/>
            <person name="La Ragione R."/>
            <person name="Hildebrand F."/>
            <person name="Pallen M.J."/>
        </authorList>
    </citation>
    <scope>NUCLEOTIDE SEQUENCE</scope>
    <source>
        <strain evidence="3">CHK178-757</strain>
    </source>
</reference>
<evidence type="ECO:0000256" key="1">
    <source>
        <dbReference type="SAM" id="Coils"/>
    </source>
</evidence>
<reference evidence="3" key="1">
    <citation type="submission" date="2020-10" db="EMBL/GenBank/DDBJ databases">
        <authorList>
            <person name="Gilroy R."/>
        </authorList>
    </citation>
    <scope>NUCLEOTIDE SEQUENCE</scope>
    <source>
        <strain evidence="3">CHK178-757</strain>
    </source>
</reference>
<feature type="coiled-coil region" evidence="1">
    <location>
        <begin position="879"/>
        <end position="913"/>
    </location>
</feature>
<proteinExistence type="predicted"/>
<feature type="region of interest" description="Disordered" evidence="2">
    <location>
        <begin position="923"/>
        <end position="968"/>
    </location>
</feature>